<proteinExistence type="predicted"/>
<evidence type="ECO:0000313" key="1">
    <source>
        <dbReference type="EMBL" id="RHN72575.1"/>
    </source>
</evidence>
<accession>A0A396J7S6</accession>
<organism evidence="1 2">
    <name type="scientific">Medicago truncatula</name>
    <name type="common">Barrel medic</name>
    <name type="synonym">Medicago tribuloides</name>
    <dbReference type="NCBI Taxonomy" id="3880"/>
    <lineage>
        <taxon>Eukaryota</taxon>
        <taxon>Viridiplantae</taxon>
        <taxon>Streptophyta</taxon>
        <taxon>Embryophyta</taxon>
        <taxon>Tracheophyta</taxon>
        <taxon>Spermatophyta</taxon>
        <taxon>Magnoliopsida</taxon>
        <taxon>eudicotyledons</taxon>
        <taxon>Gunneridae</taxon>
        <taxon>Pentapetalae</taxon>
        <taxon>rosids</taxon>
        <taxon>fabids</taxon>
        <taxon>Fabales</taxon>
        <taxon>Fabaceae</taxon>
        <taxon>Papilionoideae</taxon>
        <taxon>50 kb inversion clade</taxon>
        <taxon>NPAAA clade</taxon>
        <taxon>Hologalegina</taxon>
        <taxon>IRL clade</taxon>
        <taxon>Trifolieae</taxon>
        <taxon>Medicago</taxon>
    </lineage>
</organism>
<dbReference type="AlphaFoldDB" id="A0A396J7S6"/>
<sequence length="59" mass="6602">MTIILDDVSRLLLEPIHGKLFSHHAKISQEQGAYLITHLLGVDPDYVAADCDNMKDAHM</sequence>
<dbReference type="Gramene" id="rna8302">
    <property type="protein sequence ID" value="RHN72575.1"/>
    <property type="gene ID" value="gene8302"/>
</dbReference>
<reference evidence="2" key="1">
    <citation type="journal article" date="2018" name="Nat. Plants">
        <title>Whole-genome landscape of Medicago truncatula symbiotic genes.</title>
        <authorList>
            <person name="Pecrix Y."/>
            <person name="Staton S.E."/>
            <person name="Sallet E."/>
            <person name="Lelandais-Briere C."/>
            <person name="Moreau S."/>
            <person name="Carrere S."/>
            <person name="Blein T."/>
            <person name="Jardinaud M.F."/>
            <person name="Latrasse D."/>
            <person name="Zouine M."/>
            <person name="Zahm M."/>
            <person name="Kreplak J."/>
            <person name="Mayjonade B."/>
            <person name="Satge C."/>
            <person name="Perez M."/>
            <person name="Cauet S."/>
            <person name="Marande W."/>
            <person name="Chantry-Darmon C."/>
            <person name="Lopez-Roques C."/>
            <person name="Bouchez O."/>
            <person name="Berard A."/>
            <person name="Debelle F."/>
            <person name="Munos S."/>
            <person name="Bendahmane A."/>
            <person name="Berges H."/>
            <person name="Niebel A."/>
            <person name="Buitink J."/>
            <person name="Frugier F."/>
            <person name="Benhamed M."/>
            <person name="Crespi M."/>
            <person name="Gouzy J."/>
            <person name="Gamas P."/>
        </authorList>
    </citation>
    <scope>NUCLEOTIDE SEQUENCE [LARGE SCALE GENOMIC DNA]</scope>
    <source>
        <strain evidence="2">cv. Jemalong A17</strain>
    </source>
</reference>
<gene>
    <name evidence="1" type="ORF">MtrunA17_Chr2g0289171</name>
</gene>
<protein>
    <submittedName>
        <fullName evidence="1">Uncharacterized protein</fullName>
    </submittedName>
</protein>
<dbReference type="EMBL" id="PSQE01000002">
    <property type="protein sequence ID" value="RHN72575.1"/>
    <property type="molecule type" value="Genomic_DNA"/>
</dbReference>
<comment type="caution">
    <text evidence="1">The sequence shown here is derived from an EMBL/GenBank/DDBJ whole genome shotgun (WGS) entry which is preliminary data.</text>
</comment>
<dbReference type="Proteomes" id="UP000265566">
    <property type="component" value="Chromosome 2"/>
</dbReference>
<name>A0A396J7S6_MEDTR</name>
<evidence type="ECO:0000313" key="2">
    <source>
        <dbReference type="Proteomes" id="UP000265566"/>
    </source>
</evidence>